<organism evidence="1">
    <name type="scientific">Pluralibacter gergoviae</name>
    <name type="common">Enterobacter gergoviae</name>
    <dbReference type="NCBI Taxonomy" id="61647"/>
    <lineage>
        <taxon>Bacteria</taxon>
        <taxon>Pseudomonadati</taxon>
        <taxon>Pseudomonadota</taxon>
        <taxon>Gammaproteobacteria</taxon>
        <taxon>Enterobacterales</taxon>
        <taxon>Enterobacteriaceae</taxon>
        <taxon>Pluralibacter</taxon>
    </lineage>
</organism>
<accession>A0A142I510</accession>
<dbReference type="EMBL" id="CP014778">
    <property type="protein sequence ID" value="AMR39725.1"/>
    <property type="molecule type" value="Genomic_DNA"/>
</dbReference>
<proteinExistence type="predicted"/>
<sequence length="74" mass="8605">MQLLSKILNRPAITRVSLQLFQYTIQFFRNTIRQVGFMGLNMKDLIKCNLSHSKVLIRFGYANITQSKIIQNGM</sequence>
<dbReference type="AlphaFoldDB" id="A0A142I510"/>
<protein>
    <submittedName>
        <fullName evidence="1">Uncharacterized protein</fullName>
    </submittedName>
</protein>
<evidence type="ECO:0000313" key="1">
    <source>
        <dbReference type="EMBL" id="AMR39725.1"/>
    </source>
</evidence>
<name>A0A142I510_PLUGE</name>
<keyword evidence="1" id="KW-0614">Plasmid</keyword>
<geneLocation type="plasmid" evidence="1">
    <name>pFB2.3</name>
</geneLocation>
<reference evidence="1" key="1">
    <citation type="submission" date="2016-03" db="EMBL/GenBank/DDBJ databases">
        <authorList>
            <person name="Ploux O."/>
        </authorList>
    </citation>
    <scope>NUCLEOTIDE SEQUENCE</scope>
    <source>
        <strain evidence="1">FB2</strain>
        <plasmid evidence="1">pFB2.3</plasmid>
    </source>
</reference>
<gene>
    <name evidence="1" type="ORF">LG71_28760</name>
</gene>